<dbReference type="SUPFAM" id="SSF48452">
    <property type="entry name" value="TPR-like"/>
    <property type="match status" value="1"/>
</dbReference>
<evidence type="ECO:0000256" key="1">
    <source>
        <dbReference type="ARBA" id="ARBA00004442"/>
    </source>
</evidence>
<gene>
    <name evidence="8" type="ORF">LX66_0967</name>
</gene>
<protein>
    <submittedName>
        <fullName evidence="8">Putative outer membrane starch-binding protein</fullName>
    </submittedName>
</protein>
<dbReference type="RefSeq" id="WP_145710737.1">
    <property type="nucleotide sequence ID" value="NZ_BAAAFY010000001.1"/>
</dbReference>
<evidence type="ECO:0000256" key="5">
    <source>
        <dbReference type="ARBA" id="ARBA00023237"/>
    </source>
</evidence>
<evidence type="ECO:0000256" key="2">
    <source>
        <dbReference type="ARBA" id="ARBA00006275"/>
    </source>
</evidence>
<comment type="subcellular location">
    <subcellularLocation>
        <location evidence="1">Cell outer membrane</location>
    </subcellularLocation>
</comment>
<name>A0A562TDY3_CHIJA</name>
<dbReference type="InterPro" id="IPR011990">
    <property type="entry name" value="TPR-like_helical_dom_sf"/>
</dbReference>
<evidence type="ECO:0000313" key="8">
    <source>
        <dbReference type="EMBL" id="TWI91593.1"/>
    </source>
</evidence>
<dbReference type="InterPro" id="IPR033985">
    <property type="entry name" value="SusD-like_N"/>
</dbReference>
<sequence length="525" mass="58902">MNLNIKITCIITALAFIATSCHKLDVEIDSKLTDENFPVTVDQAILASGPVYTRFRTGYPRSYWFLQSISSDEAVLPARGGNWWDGGRYAQLHLHTWNADNATMGEAWDYLSTTISTANQILSTLENAPAGAPAQIVAEVRTMRALSIFMMMDLWGNIPLVTRFGDTSQVRTTQRKEVFAFLESELKSVLPDLSTTADNSTYGRPTRYAAFALLAKMYLNAPVYAGEDRNSDAVAMCDSIIQDGKFELESNYLAMFNINNGPTDKEFILAVPYDGAQATEQIFARYSLHRAMRNKYSLPFTPSGAVSTWPEFYALYNDPNDVRNQVWLTGRQYNYNGTPITIATTKVGYDEDYTGSDASAPYNFELELTPDIIIKDPAIFDAGNDEKSWAQGYRCNKFYPDSTSSSRNQGNDMPVFRYADILLMKAEAILRGAAPTLGATALSLVNEVRTARNAAAWSNITLDLLLDERGREFAWENWRRNDLIRFGKFEGSWGYKTDANAYKRLYPVPTYARVLNPLLSQNPGY</sequence>
<dbReference type="InterPro" id="IPR012944">
    <property type="entry name" value="SusD_RagB_dom"/>
</dbReference>
<evidence type="ECO:0000313" key="9">
    <source>
        <dbReference type="Proteomes" id="UP000316778"/>
    </source>
</evidence>
<keyword evidence="4" id="KW-0472">Membrane</keyword>
<evidence type="ECO:0000256" key="3">
    <source>
        <dbReference type="ARBA" id="ARBA00022729"/>
    </source>
</evidence>
<feature type="domain" description="SusD-like N-terminal" evidence="7">
    <location>
        <begin position="63"/>
        <end position="219"/>
    </location>
</feature>
<keyword evidence="3" id="KW-0732">Signal</keyword>
<comment type="similarity">
    <text evidence="2">Belongs to the SusD family.</text>
</comment>
<keyword evidence="5" id="KW-0998">Cell outer membrane</keyword>
<dbReference type="Pfam" id="PF07980">
    <property type="entry name" value="SusD_RagB"/>
    <property type="match status" value="1"/>
</dbReference>
<dbReference type="Proteomes" id="UP000316778">
    <property type="component" value="Unassembled WGS sequence"/>
</dbReference>
<organism evidence="8 9">
    <name type="scientific">Chitinophaga japonensis</name>
    <name type="common">Flexibacter japonensis</name>
    <dbReference type="NCBI Taxonomy" id="104662"/>
    <lineage>
        <taxon>Bacteria</taxon>
        <taxon>Pseudomonadati</taxon>
        <taxon>Bacteroidota</taxon>
        <taxon>Chitinophagia</taxon>
        <taxon>Chitinophagales</taxon>
        <taxon>Chitinophagaceae</taxon>
        <taxon>Chitinophaga</taxon>
    </lineage>
</organism>
<dbReference type="PROSITE" id="PS51257">
    <property type="entry name" value="PROKAR_LIPOPROTEIN"/>
    <property type="match status" value="1"/>
</dbReference>
<dbReference type="Gene3D" id="1.25.40.390">
    <property type="match status" value="1"/>
</dbReference>
<accession>A0A562TDY3</accession>
<evidence type="ECO:0000259" key="7">
    <source>
        <dbReference type="Pfam" id="PF14322"/>
    </source>
</evidence>
<feature type="domain" description="RagB/SusD" evidence="6">
    <location>
        <begin position="382"/>
        <end position="525"/>
    </location>
</feature>
<proteinExistence type="inferred from homology"/>
<keyword evidence="9" id="KW-1185">Reference proteome</keyword>
<dbReference type="Pfam" id="PF14322">
    <property type="entry name" value="SusD-like_3"/>
    <property type="match status" value="1"/>
</dbReference>
<comment type="caution">
    <text evidence="8">The sequence shown here is derived from an EMBL/GenBank/DDBJ whole genome shotgun (WGS) entry which is preliminary data.</text>
</comment>
<evidence type="ECO:0000256" key="4">
    <source>
        <dbReference type="ARBA" id="ARBA00023136"/>
    </source>
</evidence>
<dbReference type="EMBL" id="VLLG01000002">
    <property type="protein sequence ID" value="TWI91593.1"/>
    <property type="molecule type" value="Genomic_DNA"/>
</dbReference>
<evidence type="ECO:0000259" key="6">
    <source>
        <dbReference type="Pfam" id="PF07980"/>
    </source>
</evidence>
<dbReference type="AlphaFoldDB" id="A0A562TDY3"/>
<dbReference type="OrthoDB" id="9783641at2"/>
<dbReference type="GO" id="GO:0009279">
    <property type="term" value="C:cell outer membrane"/>
    <property type="evidence" value="ECO:0007669"/>
    <property type="project" value="UniProtKB-SubCell"/>
</dbReference>
<reference evidence="8 9" key="1">
    <citation type="journal article" date="2013" name="Stand. Genomic Sci.">
        <title>Genomic Encyclopedia of Type Strains, Phase I: The one thousand microbial genomes (KMG-I) project.</title>
        <authorList>
            <person name="Kyrpides N.C."/>
            <person name="Woyke T."/>
            <person name="Eisen J.A."/>
            <person name="Garrity G."/>
            <person name="Lilburn T.G."/>
            <person name="Beck B.J."/>
            <person name="Whitman W.B."/>
            <person name="Hugenholtz P."/>
            <person name="Klenk H.P."/>
        </authorList>
    </citation>
    <scope>NUCLEOTIDE SEQUENCE [LARGE SCALE GENOMIC DNA]</scope>
    <source>
        <strain evidence="8 9">DSM 13484</strain>
    </source>
</reference>